<evidence type="ECO:0000313" key="4">
    <source>
        <dbReference type="Proteomes" id="UP000177052"/>
    </source>
</evidence>
<evidence type="ECO:0000256" key="1">
    <source>
        <dbReference type="SAM" id="MobiDB-lite"/>
    </source>
</evidence>
<dbReference type="AlphaFoldDB" id="A0A1F6WC75"/>
<evidence type="ECO:0000256" key="2">
    <source>
        <dbReference type="SAM" id="Phobius"/>
    </source>
</evidence>
<comment type="caution">
    <text evidence="3">The sequence shown here is derived from an EMBL/GenBank/DDBJ whole genome shotgun (WGS) entry which is preliminary data.</text>
</comment>
<name>A0A1F6WC75_9BACT</name>
<accession>A0A1F6WC75</accession>
<protein>
    <submittedName>
        <fullName evidence="3">Uncharacterized protein</fullName>
    </submittedName>
</protein>
<feature type="compositionally biased region" description="Basic and acidic residues" evidence="1">
    <location>
        <begin position="1"/>
        <end position="11"/>
    </location>
</feature>
<keyword evidence="2" id="KW-0812">Transmembrane</keyword>
<dbReference type="Proteomes" id="UP000177052">
    <property type="component" value="Unassembled WGS sequence"/>
</dbReference>
<feature type="transmembrane region" description="Helical" evidence="2">
    <location>
        <begin position="111"/>
        <end position="128"/>
    </location>
</feature>
<reference evidence="3 4" key="1">
    <citation type="journal article" date="2016" name="Nat. Commun.">
        <title>Thousands of microbial genomes shed light on interconnected biogeochemical processes in an aquifer system.</title>
        <authorList>
            <person name="Anantharaman K."/>
            <person name="Brown C.T."/>
            <person name="Hug L.A."/>
            <person name="Sharon I."/>
            <person name="Castelle C.J."/>
            <person name="Probst A.J."/>
            <person name="Thomas B.C."/>
            <person name="Singh A."/>
            <person name="Wilkins M.J."/>
            <person name="Karaoz U."/>
            <person name="Brodie E.L."/>
            <person name="Williams K.H."/>
            <person name="Hubbard S.S."/>
            <person name="Banfield J.F."/>
        </authorList>
    </citation>
    <scope>NUCLEOTIDE SEQUENCE [LARGE SCALE GENOMIC DNA]</scope>
</reference>
<sequence length="136" mass="15367">MEEKSIKRKPAEINQKVPISKIVPKKDIPDASEKRAERKNAKMIPAPPTKIKDLGKLILPSEKRAMAQKIIQTASPTTKSNPFKVSIGILVKGKKKNGNNTTTKNKERKEILSNIFDFINFIILYSILKVQITKRC</sequence>
<proteinExistence type="predicted"/>
<evidence type="ECO:0000313" key="3">
    <source>
        <dbReference type="EMBL" id="OGI79295.1"/>
    </source>
</evidence>
<dbReference type="EMBL" id="MFUJ01000016">
    <property type="protein sequence ID" value="OGI79295.1"/>
    <property type="molecule type" value="Genomic_DNA"/>
</dbReference>
<feature type="compositionally biased region" description="Basic and acidic residues" evidence="1">
    <location>
        <begin position="24"/>
        <end position="40"/>
    </location>
</feature>
<feature type="region of interest" description="Disordered" evidence="1">
    <location>
        <begin position="1"/>
        <end position="48"/>
    </location>
</feature>
<gene>
    <name evidence="3" type="ORF">A3F19_02220</name>
</gene>
<keyword evidence="2" id="KW-0472">Membrane</keyword>
<keyword evidence="2" id="KW-1133">Transmembrane helix</keyword>
<organism evidence="3 4">
    <name type="scientific">Candidatus Nomurabacteria bacterium RIFCSPHIGHO2_12_FULL_37_29</name>
    <dbReference type="NCBI Taxonomy" id="1801759"/>
    <lineage>
        <taxon>Bacteria</taxon>
        <taxon>Candidatus Nomuraibacteriota</taxon>
    </lineage>
</organism>